<dbReference type="PANTHER" id="PTHR11360">
    <property type="entry name" value="MONOCARBOXYLATE TRANSPORTER"/>
    <property type="match status" value="1"/>
</dbReference>
<sequence>MVVAVMAGSKPRPGVSSASAPPPHVYPEGGYGWVIVFAYSLNAVLGTQVLAVFGLAFKDVFVELDMPATDIATIMNLNISFSLLIGLFIGALIRKFGYRKVAVSGAVLVSLGTFLTAFSTNLVEFLLSYGITMASGLGLTSPSFNVALNTYFRERRSLAMGLAMASTGVSGILLPQLVSLLVAEYGARGTYVLLSGLALHALVAAALLQPVAWHRTAKTARPEEDRAEDDEEDPMLDSEFSLPALPVVREETDAELRQDRERLGLGQEAGFTRRRTSTVSSYHTARGPCDSTLWASASLLDLGCSGSVLALDYAAVPYVSRVGAAGGGGGGGCPPGCLPRCPQALAGRRPGPPQAALLISREKTASPVAEEKKPAWHLAEVKANGGSHNLDVEAKDKVDAEAGASPSGPRRRRAAVKRWWLFVVELLDLRLLSSPSMVNLMVAISLAYFAERNFSQVGCVGRSAHAAAGVRPCRPR</sequence>
<dbReference type="InterPro" id="IPR011701">
    <property type="entry name" value="MFS"/>
</dbReference>
<feature type="transmembrane region" description="Helical" evidence="3">
    <location>
        <begin position="160"/>
        <end position="183"/>
    </location>
</feature>
<feature type="transmembrane region" description="Helical" evidence="3">
    <location>
        <begin position="101"/>
        <end position="120"/>
    </location>
</feature>
<dbReference type="InterPro" id="IPR050327">
    <property type="entry name" value="Proton-linked_MCT"/>
</dbReference>
<dbReference type="Proteomes" id="UP001075354">
    <property type="component" value="Chromosome 2"/>
</dbReference>
<dbReference type="SUPFAM" id="SSF103473">
    <property type="entry name" value="MFS general substrate transporter"/>
    <property type="match status" value="1"/>
</dbReference>
<evidence type="ECO:0000256" key="1">
    <source>
        <dbReference type="ARBA" id="ARBA00004141"/>
    </source>
</evidence>
<feature type="compositionally biased region" description="Acidic residues" evidence="2">
    <location>
        <begin position="225"/>
        <end position="236"/>
    </location>
</feature>
<evidence type="ECO:0000256" key="3">
    <source>
        <dbReference type="SAM" id="Phobius"/>
    </source>
</evidence>
<dbReference type="InterPro" id="IPR036259">
    <property type="entry name" value="MFS_trans_sf"/>
</dbReference>
<dbReference type="EMBL" id="JAPTSV010000002">
    <property type="protein sequence ID" value="KAJ1530510.1"/>
    <property type="molecule type" value="Genomic_DNA"/>
</dbReference>
<keyword evidence="3" id="KW-0472">Membrane</keyword>
<feature type="transmembrane region" description="Helical" evidence="3">
    <location>
        <begin position="77"/>
        <end position="94"/>
    </location>
</feature>
<keyword evidence="6" id="KW-1185">Reference proteome</keyword>
<reference evidence="5" key="1">
    <citation type="submission" date="2022-12" db="EMBL/GenBank/DDBJ databases">
        <title>Chromosome-level genome assembly of the bean flower thrips Megalurothrips usitatus.</title>
        <authorList>
            <person name="Ma L."/>
            <person name="Liu Q."/>
            <person name="Li H."/>
            <person name="Cai W."/>
        </authorList>
    </citation>
    <scope>NUCLEOTIDE SEQUENCE</scope>
    <source>
        <strain evidence="5">Cailab_2022a</strain>
    </source>
</reference>
<evidence type="ECO:0000313" key="6">
    <source>
        <dbReference type="Proteomes" id="UP001075354"/>
    </source>
</evidence>
<comment type="subcellular location">
    <subcellularLocation>
        <location evidence="1">Membrane</location>
        <topology evidence="1">Multi-pass membrane protein</topology>
    </subcellularLocation>
</comment>
<feature type="transmembrane region" description="Helical" evidence="3">
    <location>
        <begin position="189"/>
        <end position="208"/>
    </location>
</feature>
<dbReference type="Pfam" id="PF07690">
    <property type="entry name" value="MFS_1"/>
    <property type="match status" value="1"/>
</dbReference>
<name>A0AAV7Y280_9NEOP</name>
<comment type="caution">
    <text evidence="5">The sequence shown here is derived from an EMBL/GenBank/DDBJ whole genome shotgun (WGS) entry which is preliminary data.</text>
</comment>
<keyword evidence="3" id="KW-0812">Transmembrane</keyword>
<protein>
    <recommendedName>
        <fullName evidence="4">Major facilitator superfamily (MFS) profile domain-containing protein</fullName>
    </recommendedName>
</protein>
<dbReference type="PROSITE" id="PS50850">
    <property type="entry name" value="MFS"/>
    <property type="match status" value="1"/>
</dbReference>
<proteinExistence type="predicted"/>
<dbReference type="Gene3D" id="1.20.1250.20">
    <property type="entry name" value="MFS general substrate transporter like domains"/>
    <property type="match status" value="1"/>
</dbReference>
<dbReference type="AlphaFoldDB" id="A0AAV7Y280"/>
<keyword evidence="3" id="KW-1133">Transmembrane helix</keyword>
<evidence type="ECO:0000256" key="2">
    <source>
        <dbReference type="SAM" id="MobiDB-lite"/>
    </source>
</evidence>
<feature type="domain" description="Major facilitator superfamily (MFS) profile" evidence="4">
    <location>
        <begin position="1"/>
        <end position="213"/>
    </location>
</feature>
<organism evidence="5 6">
    <name type="scientific">Megalurothrips usitatus</name>
    <name type="common">bean blossom thrips</name>
    <dbReference type="NCBI Taxonomy" id="439358"/>
    <lineage>
        <taxon>Eukaryota</taxon>
        <taxon>Metazoa</taxon>
        <taxon>Ecdysozoa</taxon>
        <taxon>Arthropoda</taxon>
        <taxon>Hexapoda</taxon>
        <taxon>Insecta</taxon>
        <taxon>Pterygota</taxon>
        <taxon>Neoptera</taxon>
        <taxon>Paraneoptera</taxon>
        <taxon>Thysanoptera</taxon>
        <taxon>Terebrantia</taxon>
        <taxon>Thripoidea</taxon>
        <taxon>Thripidae</taxon>
        <taxon>Megalurothrips</taxon>
    </lineage>
</organism>
<gene>
    <name evidence="5" type="ORF">ONE63_005404</name>
</gene>
<dbReference type="PANTHER" id="PTHR11360:SF237">
    <property type="entry name" value="MONOCARBOXYLATE TRANSPORTER 12-B-LIKE PROTEIN"/>
    <property type="match status" value="1"/>
</dbReference>
<dbReference type="GO" id="GO:0008028">
    <property type="term" value="F:monocarboxylic acid transmembrane transporter activity"/>
    <property type="evidence" value="ECO:0007669"/>
    <property type="project" value="TreeGrafter"/>
</dbReference>
<feature type="region of interest" description="Disordered" evidence="2">
    <location>
        <begin position="218"/>
        <end position="237"/>
    </location>
</feature>
<evidence type="ECO:0000313" key="5">
    <source>
        <dbReference type="EMBL" id="KAJ1530510.1"/>
    </source>
</evidence>
<accession>A0AAV7Y280</accession>
<feature type="transmembrane region" description="Helical" evidence="3">
    <location>
        <begin position="31"/>
        <end position="57"/>
    </location>
</feature>
<evidence type="ECO:0000259" key="4">
    <source>
        <dbReference type="PROSITE" id="PS50850"/>
    </source>
</evidence>
<dbReference type="GO" id="GO:0016020">
    <property type="term" value="C:membrane"/>
    <property type="evidence" value="ECO:0007669"/>
    <property type="project" value="UniProtKB-SubCell"/>
</dbReference>
<dbReference type="InterPro" id="IPR020846">
    <property type="entry name" value="MFS_dom"/>
</dbReference>